<accession>A0A4Q1C7F0</accession>
<keyword evidence="3" id="KW-1185">Reference proteome</keyword>
<dbReference type="AlphaFoldDB" id="A0A4Q1C7F0"/>
<evidence type="ECO:0000256" key="1">
    <source>
        <dbReference type="SAM" id="Phobius"/>
    </source>
</evidence>
<keyword evidence="1" id="KW-0812">Transmembrane</keyword>
<sequence>MAATTYSVTLHHLAPGAKAAGLQYPDEVIQAATAEQLDNLLHALEELAARLSIYEPSSPELRVKTDREVFIIRTRYRRLCFSGHEATLRGEEHSVAYIMGTITGQALPVTRSVENPRLFDRPPTAIPLRPSSRRESGGGAGFPDWAKIALLALVSFSFVGAGLWLLFKPTRSFAPTYKLMGATEAVSLLGRVAGQYHTGTQPGDRRLIIDNAGTLRIAKFGPDQSIAEEIIRTARGATQDGKPALVTSDPYLMMINDADSVTLYGQVYKRVVR</sequence>
<organism evidence="2 3">
    <name type="scientific">Oleiharenicola lentus</name>
    <dbReference type="NCBI Taxonomy" id="2508720"/>
    <lineage>
        <taxon>Bacteria</taxon>
        <taxon>Pseudomonadati</taxon>
        <taxon>Verrucomicrobiota</taxon>
        <taxon>Opitutia</taxon>
        <taxon>Opitutales</taxon>
        <taxon>Opitutaceae</taxon>
        <taxon>Oleiharenicola</taxon>
    </lineage>
</organism>
<protein>
    <submittedName>
        <fullName evidence="2">Uncharacterized protein</fullName>
    </submittedName>
</protein>
<dbReference type="EMBL" id="SDHX01000001">
    <property type="protein sequence ID" value="RXK54834.1"/>
    <property type="molecule type" value="Genomic_DNA"/>
</dbReference>
<dbReference type="OrthoDB" id="191761at2"/>
<gene>
    <name evidence="2" type="ORF">ESB00_02750</name>
</gene>
<comment type="caution">
    <text evidence="2">The sequence shown here is derived from an EMBL/GenBank/DDBJ whole genome shotgun (WGS) entry which is preliminary data.</text>
</comment>
<feature type="transmembrane region" description="Helical" evidence="1">
    <location>
        <begin position="145"/>
        <end position="167"/>
    </location>
</feature>
<evidence type="ECO:0000313" key="2">
    <source>
        <dbReference type="EMBL" id="RXK54834.1"/>
    </source>
</evidence>
<keyword evidence="1" id="KW-0472">Membrane</keyword>
<proteinExistence type="predicted"/>
<keyword evidence="1" id="KW-1133">Transmembrane helix</keyword>
<evidence type="ECO:0000313" key="3">
    <source>
        <dbReference type="Proteomes" id="UP000290218"/>
    </source>
</evidence>
<name>A0A4Q1C7F0_9BACT</name>
<reference evidence="2 3" key="1">
    <citation type="submission" date="2019-01" db="EMBL/GenBank/DDBJ databases">
        <title>Lacunisphaera sp. strain TWA-58.</title>
        <authorList>
            <person name="Chen W.-M."/>
        </authorList>
    </citation>
    <scope>NUCLEOTIDE SEQUENCE [LARGE SCALE GENOMIC DNA]</scope>
    <source>
        <strain evidence="2 3">TWA-58</strain>
    </source>
</reference>
<dbReference type="RefSeq" id="WP_129046198.1">
    <property type="nucleotide sequence ID" value="NZ_SDHX01000001.1"/>
</dbReference>
<dbReference type="Proteomes" id="UP000290218">
    <property type="component" value="Unassembled WGS sequence"/>
</dbReference>